<evidence type="ECO:0000256" key="1">
    <source>
        <dbReference type="SAM" id="MobiDB-lite"/>
    </source>
</evidence>
<evidence type="ECO:0000313" key="3">
    <source>
        <dbReference type="Proteomes" id="UP000659654"/>
    </source>
</evidence>
<comment type="caution">
    <text evidence="2">The sequence shown here is derived from an EMBL/GenBank/DDBJ whole genome shotgun (WGS) entry which is preliminary data.</text>
</comment>
<evidence type="ECO:0000313" key="2">
    <source>
        <dbReference type="EMBL" id="CAD5232903.1"/>
    </source>
</evidence>
<protein>
    <submittedName>
        <fullName evidence="2">(pine wood nematode) hypothetical protein</fullName>
    </submittedName>
</protein>
<dbReference type="Proteomes" id="UP000659654">
    <property type="component" value="Unassembled WGS sequence"/>
</dbReference>
<dbReference type="EMBL" id="CAJFDI010000005">
    <property type="protein sequence ID" value="CAD5232903.1"/>
    <property type="molecule type" value="Genomic_DNA"/>
</dbReference>
<reference evidence="2" key="1">
    <citation type="submission" date="2020-09" db="EMBL/GenBank/DDBJ databases">
        <authorList>
            <person name="Kikuchi T."/>
        </authorList>
    </citation>
    <scope>NUCLEOTIDE SEQUENCE</scope>
    <source>
        <strain evidence="2">Ka4C1</strain>
    </source>
</reference>
<dbReference type="AlphaFoldDB" id="A0A811LXS9"/>
<accession>A0A811LXS9</accession>
<name>A0A811LXS9_BURXY</name>
<gene>
    <name evidence="2" type="ORF">BXYJ_LOCUS12994</name>
</gene>
<feature type="region of interest" description="Disordered" evidence="1">
    <location>
        <begin position="376"/>
        <end position="444"/>
    </location>
</feature>
<dbReference type="Proteomes" id="UP000582659">
    <property type="component" value="Unassembled WGS sequence"/>
</dbReference>
<feature type="compositionally biased region" description="Basic and acidic residues" evidence="1">
    <location>
        <begin position="380"/>
        <end position="389"/>
    </location>
</feature>
<organism evidence="2 3">
    <name type="scientific">Bursaphelenchus xylophilus</name>
    <name type="common">Pinewood nematode worm</name>
    <name type="synonym">Aphelenchoides xylophilus</name>
    <dbReference type="NCBI Taxonomy" id="6326"/>
    <lineage>
        <taxon>Eukaryota</taxon>
        <taxon>Metazoa</taxon>
        <taxon>Ecdysozoa</taxon>
        <taxon>Nematoda</taxon>
        <taxon>Chromadorea</taxon>
        <taxon>Rhabditida</taxon>
        <taxon>Tylenchina</taxon>
        <taxon>Tylenchomorpha</taxon>
        <taxon>Aphelenchoidea</taxon>
        <taxon>Aphelenchoididae</taxon>
        <taxon>Bursaphelenchus</taxon>
    </lineage>
</organism>
<feature type="compositionally biased region" description="Acidic residues" evidence="1">
    <location>
        <begin position="396"/>
        <end position="432"/>
    </location>
</feature>
<dbReference type="OrthoDB" id="10468588at2759"/>
<proteinExistence type="predicted"/>
<feature type="region of interest" description="Disordered" evidence="1">
    <location>
        <begin position="461"/>
        <end position="490"/>
    </location>
</feature>
<feature type="region of interest" description="Disordered" evidence="1">
    <location>
        <begin position="160"/>
        <end position="186"/>
    </location>
</feature>
<sequence>MGGKFQCFYGFQYERRSDYGLDLKYACIRADCDGAMTLRSSKDFVLIRPHNHPRIEIDDPETATSFIVVEGKNKRFAKVFERPSLIIREGKCEVGGECEIAVRKHERSKAVVRGIFKERGDAVLMMLNICEENGIDLCDMDAEAKAKWAASAEPKVKLRPRPKTYDLDPKGTTPYPLHHPEKPDCSRFREEEDGELLSDETIDEILAETESTQRIRSCCFSENCMMQAIISQLNQNNSELAVLRGKKKVMWNQLSRINRKIDHFFMSPQPVINNFQPKFNFVPREVVDQIAANNRNPFEFAKKLWPRLYKTFAERIAKVRWRNPAKILELQCLIQAYYPSQNDYIAVRRWQRIWKALMGEAMTLRRNLLNSFVENASGSPKREEERVEMDATTNDEMFDVEGGELQETENQYDQEEQDDEEEEEYTEEDTVDPELLNAPEIPSMESLVGNFSDYLKALLENQPAEDVEDPVGTSDIKKEIKEEPEDSVDM</sequence>
<keyword evidence="3" id="KW-1185">Reference proteome</keyword>
<dbReference type="EMBL" id="CAJFCV020000005">
    <property type="protein sequence ID" value="CAG9126041.1"/>
    <property type="molecule type" value="Genomic_DNA"/>
</dbReference>